<proteinExistence type="predicted"/>
<dbReference type="InterPro" id="IPR001906">
    <property type="entry name" value="Terpene_synth_N"/>
</dbReference>
<dbReference type="Proteomes" id="UP000095767">
    <property type="component" value="Unassembled WGS sequence"/>
</dbReference>
<keyword evidence="1" id="KW-0479">Metal-binding</keyword>
<dbReference type="SUPFAM" id="SSF48239">
    <property type="entry name" value="Terpenoid cyclases/Protein prenyltransferases"/>
    <property type="match status" value="1"/>
</dbReference>
<dbReference type="InterPro" id="IPR008930">
    <property type="entry name" value="Terpenoid_cyclase/PrenylTrfase"/>
</dbReference>
<evidence type="ECO:0000259" key="2">
    <source>
        <dbReference type="Pfam" id="PF01397"/>
    </source>
</evidence>
<sequence length="411" mass="47348">MESQISALKKEVRGLFEDSKDTAEQMNLVDTVQHLGIGHHFEEQIANTLCNIQHKEFNSSSLHEVSLRFRLLREHGLWVSPGLYIIMNTQIFLILPSFLNIQNHNSKKTLIFRWWKDLYAEVALGFARNRIVQLYLWSYAVYYEQEYSCARIILAKLLAMITMMDDIYDTRATLEESEKLNEAIERWDESAVSILPEYLKKFYFRILRTFKEIQDMLPPDDQYKVSYAQKSFQILSNYSLRGAEWFHRNKIPTFEDKVEVSVMDSAGPFSCLALLVGMGDVASKEALEWALGCTGAVKACGEITRYLNDITALKHGNREQDAANCVECYIAEYHVTSEVAIANICQMIEDAWKTTNKALLEHGSLHPVVVRRIFNATASLTLMYGEKKDVFTFGNDLEGLLERLFFRPITI</sequence>
<dbReference type="PANTHER" id="PTHR31225">
    <property type="entry name" value="OS04G0344100 PROTEIN-RELATED"/>
    <property type="match status" value="1"/>
</dbReference>
<dbReference type="InterPro" id="IPR005630">
    <property type="entry name" value="Terpene_synthase_metal-bd"/>
</dbReference>
<dbReference type="AlphaFoldDB" id="A0A1E5V4I3"/>
<keyword evidence="5" id="KW-1185">Reference proteome</keyword>
<dbReference type="OrthoDB" id="1877784at2759"/>
<evidence type="ECO:0000313" key="5">
    <source>
        <dbReference type="Proteomes" id="UP000095767"/>
    </source>
</evidence>
<dbReference type="Gene3D" id="1.10.600.10">
    <property type="entry name" value="Farnesyl Diphosphate Synthase"/>
    <property type="match status" value="1"/>
</dbReference>
<feature type="domain" description="Terpene synthase metal-binding" evidence="3">
    <location>
        <begin position="116"/>
        <end position="354"/>
    </location>
</feature>
<protein>
    <submittedName>
        <fullName evidence="4">(S)-beta-macrocarpene synthase</fullName>
    </submittedName>
</protein>
<dbReference type="STRING" id="888268.A0A1E5V4I3"/>
<dbReference type="Pfam" id="PF03936">
    <property type="entry name" value="Terpene_synth_C"/>
    <property type="match status" value="1"/>
</dbReference>
<dbReference type="PANTHER" id="PTHR31225:SF92">
    <property type="entry name" value="OS04G0345400 PROTEIN"/>
    <property type="match status" value="1"/>
</dbReference>
<comment type="caution">
    <text evidence="4">The sequence shown here is derived from an EMBL/GenBank/DDBJ whole genome shotgun (WGS) entry which is preliminary data.</text>
</comment>
<dbReference type="InterPro" id="IPR050148">
    <property type="entry name" value="Terpene_synthase-like"/>
</dbReference>
<dbReference type="Pfam" id="PF01397">
    <property type="entry name" value="Terpene_synth"/>
    <property type="match status" value="1"/>
</dbReference>
<evidence type="ECO:0000259" key="3">
    <source>
        <dbReference type="Pfam" id="PF03936"/>
    </source>
</evidence>
<dbReference type="GO" id="GO:0000287">
    <property type="term" value="F:magnesium ion binding"/>
    <property type="evidence" value="ECO:0007669"/>
    <property type="project" value="InterPro"/>
</dbReference>
<evidence type="ECO:0000313" key="4">
    <source>
        <dbReference type="EMBL" id="OEL20011.1"/>
    </source>
</evidence>
<name>A0A1E5V4I3_9POAL</name>
<evidence type="ECO:0000256" key="1">
    <source>
        <dbReference type="ARBA" id="ARBA00022723"/>
    </source>
</evidence>
<dbReference type="GO" id="GO:0016114">
    <property type="term" value="P:terpenoid biosynthetic process"/>
    <property type="evidence" value="ECO:0007669"/>
    <property type="project" value="InterPro"/>
</dbReference>
<dbReference type="InterPro" id="IPR008949">
    <property type="entry name" value="Isoprenoid_synthase_dom_sf"/>
</dbReference>
<accession>A0A1E5V4I3</accession>
<feature type="domain" description="Terpene synthase N-terminal" evidence="2">
    <location>
        <begin position="1"/>
        <end position="81"/>
    </location>
</feature>
<dbReference type="EMBL" id="LWDX02051949">
    <property type="protein sequence ID" value="OEL20011.1"/>
    <property type="molecule type" value="Genomic_DNA"/>
</dbReference>
<gene>
    <name evidence="4" type="ORF">BAE44_0018970</name>
</gene>
<dbReference type="SUPFAM" id="SSF48576">
    <property type="entry name" value="Terpenoid synthases"/>
    <property type="match status" value="1"/>
</dbReference>
<reference evidence="4 5" key="1">
    <citation type="submission" date="2016-09" db="EMBL/GenBank/DDBJ databases">
        <title>The draft genome of Dichanthelium oligosanthes: A C3 panicoid grass species.</title>
        <authorList>
            <person name="Studer A.J."/>
            <person name="Schnable J.C."/>
            <person name="Brutnell T.P."/>
        </authorList>
    </citation>
    <scope>NUCLEOTIDE SEQUENCE [LARGE SCALE GENOMIC DNA]</scope>
    <source>
        <strain evidence="5">cv. Kellogg 1175</strain>
        <tissue evidence="4">Leaf</tissue>
    </source>
</reference>
<dbReference type="GO" id="GO:0010333">
    <property type="term" value="F:terpene synthase activity"/>
    <property type="evidence" value="ECO:0007669"/>
    <property type="project" value="InterPro"/>
</dbReference>
<organism evidence="4 5">
    <name type="scientific">Dichanthelium oligosanthes</name>
    <dbReference type="NCBI Taxonomy" id="888268"/>
    <lineage>
        <taxon>Eukaryota</taxon>
        <taxon>Viridiplantae</taxon>
        <taxon>Streptophyta</taxon>
        <taxon>Embryophyta</taxon>
        <taxon>Tracheophyta</taxon>
        <taxon>Spermatophyta</taxon>
        <taxon>Magnoliopsida</taxon>
        <taxon>Liliopsida</taxon>
        <taxon>Poales</taxon>
        <taxon>Poaceae</taxon>
        <taxon>PACMAD clade</taxon>
        <taxon>Panicoideae</taxon>
        <taxon>Panicodae</taxon>
        <taxon>Paniceae</taxon>
        <taxon>Dichantheliinae</taxon>
        <taxon>Dichanthelium</taxon>
    </lineage>
</organism>